<dbReference type="RefSeq" id="WP_322465577.1">
    <property type="nucleotide sequence ID" value="NZ_JAXOJX010000015.1"/>
</dbReference>
<sequence>MRQFLANLKLAHKFMLIGAVAALMALLPCVLAVNTFLEQLGLAKSELAGMAPARDLLGLIQLTQQHRGQSAAVLGGDASVAAARQEKQALVERALGQARASVATLGNDGLAGAVGEIERDWQALAADVSGQRVEGPQSFARHTALIGRELALLEDVANASGIVLHPDAPGYFLQLGVLTHLPRLTEALGQARAQGVRLLVKGEATPEQKARVDMLMVLARHHAEDAAKALALAGQRDAALGQAIAAPLAAARAAAEEGVKLVDERIVRAEALTQPAAEFSAGITRVIDQQFTLIDASLKQLEAQLQHSVGSARQALAVLLGATAGLLLFGLWIMWAVTHGISGSIAHALALAEAVAAGKLDNRIEGGGRDEVGRLLRALGTMNGSLARVVSSVRSCTDLIATGSRQIAGGNADLSQRTEAQASSLQQTAASMEQMSATVHTSADTAQQATQLAGDASRAASKGGEVVGQVVGTMREINDASHKIAQITGLIDGIAFQTNILALNAAVEAARAGDAGRGFAVVAGEVRTLAQRSASAAREIKGLIEESLTKAQAGSALADQAGQAMGEIVGQVERVRQLIADINSATNQQADGIGQINEAVTQLDRTTQQNAALVEESAAAAGSLQRQAEQLVEAVAAFQLPGGLFGAQAAHGGRMERAAVRAG</sequence>
<feature type="domain" description="HAMP" evidence="6">
    <location>
        <begin position="339"/>
        <end position="391"/>
    </location>
</feature>
<evidence type="ECO:0000256" key="2">
    <source>
        <dbReference type="ARBA" id="ARBA00029447"/>
    </source>
</evidence>
<gene>
    <name evidence="7" type="ORF">SM757_11555</name>
</gene>
<feature type="transmembrane region" description="Helical" evidence="4">
    <location>
        <begin position="315"/>
        <end position="337"/>
    </location>
</feature>
<proteinExistence type="inferred from homology"/>
<dbReference type="PANTHER" id="PTHR43531:SF14">
    <property type="entry name" value="METHYL-ACCEPTING CHEMOTAXIS PROTEIN I-RELATED"/>
    <property type="match status" value="1"/>
</dbReference>
<keyword evidence="4" id="KW-0812">Transmembrane</keyword>
<dbReference type="Gene3D" id="1.10.287.950">
    <property type="entry name" value="Methyl-accepting chemotaxis protein"/>
    <property type="match status" value="1"/>
</dbReference>
<organism evidence="7 8">
    <name type="scientific">Azohydromonas lata</name>
    <dbReference type="NCBI Taxonomy" id="45677"/>
    <lineage>
        <taxon>Bacteria</taxon>
        <taxon>Pseudomonadati</taxon>
        <taxon>Pseudomonadota</taxon>
        <taxon>Betaproteobacteria</taxon>
        <taxon>Burkholderiales</taxon>
        <taxon>Sphaerotilaceae</taxon>
        <taxon>Azohydromonas</taxon>
    </lineage>
</organism>
<name>A0ABU5IE06_9BURK</name>
<feature type="domain" description="Methyl-accepting transducer" evidence="5">
    <location>
        <begin position="396"/>
        <end position="625"/>
    </location>
</feature>
<dbReference type="InterPro" id="IPR051310">
    <property type="entry name" value="MCP_chemotaxis"/>
</dbReference>
<keyword evidence="4" id="KW-0472">Membrane</keyword>
<dbReference type="Proteomes" id="UP001293718">
    <property type="component" value="Unassembled WGS sequence"/>
</dbReference>
<dbReference type="PANTHER" id="PTHR43531">
    <property type="entry name" value="PROTEIN ICFG"/>
    <property type="match status" value="1"/>
</dbReference>
<evidence type="ECO:0000256" key="1">
    <source>
        <dbReference type="ARBA" id="ARBA00022481"/>
    </source>
</evidence>
<dbReference type="SUPFAM" id="SSF58104">
    <property type="entry name" value="Methyl-accepting chemotaxis protein (MCP) signaling domain"/>
    <property type="match status" value="1"/>
</dbReference>
<dbReference type="PROSITE" id="PS50885">
    <property type="entry name" value="HAMP"/>
    <property type="match status" value="1"/>
</dbReference>
<dbReference type="CDD" id="cd11386">
    <property type="entry name" value="MCP_signal"/>
    <property type="match status" value="1"/>
</dbReference>
<evidence type="ECO:0000259" key="5">
    <source>
        <dbReference type="PROSITE" id="PS50111"/>
    </source>
</evidence>
<dbReference type="Pfam" id="PF00015">
    <property type="entry name" value="MCPsignal"/>
    <property type="match status" value="1"/>
</dbReference>
<keyword evidence="1" id="KW-0488">Methylation</keyword>
<evidence type="ECO:0000313" key="7">
    <source>
        <dbReference type="EMBL" id="MDZ5457208.1"/>
    </source>
</evidence>
<dbReference type="SMART" id="SM00304">
    <property type="entry name" value="HAMP"/>
    <property type="match status" value="1"/>
</dbReference>
<accession>A0ABU5IE06</accession>
<dbReference type="Pfam" id="PF00672">
    <property type="entry name" value="HAMP"/>
    <property type="match status" value="1"/>
</dbReference>
<evidence type="ECO:0000256" key="4">
    <source>
        <dbReference type="SAM" id="Phobius"/>
    </source>
</evidence>
<dbReference type="InterPro" id="IPR003660">
    <property type="entry name" value="HAMP_dom"/>
</dbReference>
<reference evidence="7 8" key="1">
    <citation type="submission" date="2023-11" db="EMBL/GenBank/DDBJ databases">
        <title>Draft genome of Azohydromonas lata strain H1 (DSM1123), a polyhydroxyalkanoate producer.</title>
        <authorList>
            <person name="Traversa D."/>
            <person name="D'Addabbo P."/>
            <person name="Pazzani C."/>
            <person name="Manzari C."/>
            <person name="Chiara M."/>
            <person name="Scrascia M."/>
        </authorList>
    </citation>
    <scope>NUCLEOTIDE SEQUENCE [LARGE SCALE GENOMIC DNA]</scope>
    <source>
        <strain evidence="7 8">H1</strain>
    </source>
</reference>
<keyword evidence="4" id="KW-1133">Transmembrane helix</keyword>
<dbReference type="EMBL" id="JAXOJX010000015">
    <property type="protein sequence ID" value="MDZ5457208.1"/>
    <property type="molecule type" value="Genomic_DNA"/>
</dbReference>
<dbReference type="SMART" id="SM00283">
    <property type="entry name" value="MA"/>
    <property type="match status" value="1"/>
</dbReference>
<evidence type="ECO:0000259" key="6">
    <source>
        <dbReference type="PROSITE" id="PS50885"/>
    </source>
</evidence>
<comment type="similarity">
    <text evidence="2">Belongs to the methyl-accepting chemotaxis (MCP) protein family.</text>
</comment>
<evidence type="ECO:0000256" key="3">
    <source>
        <dbReference type="PROSITE-ProRule" id="PRU00284"/>
    </source>
</evidence>
<keyword evidence="3" id="KW-0807">Transducer</keyword>
<keyword evidence="8" id="KW-1185">Reference proteome</keyword>
<dbReference type="PROSITE" id="PS50111">
    <property type="entry name" value="CHEMOTAXIS_TRANSDUC_2"/>
    <property type="match status" value="1"/>
</dbReference>
<evidence type="ECO:0000313" key="8">
    <source>
        <dbReference type="Proteomes" id="UP001293718"/>
    </source>
</evidence>
<protein>
    <submittedName>
        <fullName evidence="7">Methyl-accepting chemotaxis protein</fullName>
    </submittedName>
</protein>
<dbReference type="InterPro" id="IPR004089">
    <property type="entry name" value="MCPsignal_dom"/>
</dbReference>
<comment type="caution">
    <text evidence="7">The sequence shown here is derived from an EMBL/GenBank/DDBJ whole genome shotgun (WGS) entry which is preliminary data.</text>
</comment>